<accession>A0A0M6WQF4</accession>
<keyword evidence="3" id="KW-1185">Reference proteome</keyword>
<sequence>MLVVENNSVYEIDEECLKRRSVPEECEVYKKIVREREVAKNKEKTEKPK</sequence>
<proteinExistence type="predicted"/>
<dbReference type="Proteomes" id="UP000095395">
    <property type="component" value="Unassembled WGS sequence"/>
</dbReference>
<protein>
    <submittedName>
        <fullName evidence="1">Uncharacterized protein</fullName>
    </submittedName>
</protein>
<name>A0A0M6WQF4_9FIRM</name>
<dbReference type="RefSeq" id="WP_009860837.1">
    <property type="nucleotide sequence ID" value="NZ_CABJFX010000001.1"/>
</dbReference>
<dbReference type="STRING" id="360807.ERS852392_01495"/>
<organism evidence="1 3">
    <name type="scientific">Roseburia inulinivorans</name>
    <dbReference type="NCBI Taxonomy" id="360807"/>
    <lineage>
        <taxon>Bacteria</taxon>
        <taxon>Bacillati</taxon>
        <taxon>Bacillota</taxon>
        <taxon>Clostridia</taxon>
        <taxon>Lachnospirales</taxon>
        <taxon>Lachnospiraceae</taxon>
        <taxon>Roseburia</taxon>
    </lineage>
</organism>
<dbReference type="Proteomes" id="UP000049828">
    <property type="component" value="Unassembled WGS sequence"/>
</dbReference>
<dbReference type="EMBL" id="CYYR01000008">
    <property type="protein sequence ID" value="CUN83371.1"/>
    <property type="molecule type" value="Genomic_DNA"/>
</dbReference>
<evidence type="ECO:0000313" key="4">
    <source>
        <dbReference type="Proteomes" id="UP000095395"/>
    </source>
</evidence>
<gene>
    <name evidence="2" type="ORF">ERS852392_01495</name>
    <name evidence="1" type="ORF">RIL183_24751</name>
</gene>
<reference evidence="3" key="1">
    <citation type="submission" date="2015-05" db="EMBL/GenBank/DDBJ databases">
        <authorList>
            <consortium name="Pathogen Informatics"/>
        </authorList>
    </citation>
    <scope>NUCLEOTIDE SEQUENCE [LARGE SCALE GENOMIC DNA]</scope>
    <source>
        <strain evidence="2 4">2789STDY5608835</strain>
        <strain evidence="3">L1-83</strain>
    </source>
</reference>
<evidence type="ECO:0000313" key="1">
    <source>
        <dbReference type="EMBL" id="CRL39385.1"/>
    </source>
</evidence>
<dbReference type="GeneID" id="75164089"/>
<dbReference type="EMBL" id="CVRS01000077">
    <property type="protein sequence ID" value="CRL39385.1"/>
    <property type="molecule type" value="Genomic_DNA"/>
</dbReference>
<evidence type="ECO:0000313" key="2">
    <source>
        <dbReference type="EMBL" id="CUN83371.1"/>
    </source>
</evidence>
<dbReference type="AlphaFoldDB" id="A0A0M6WQF4"/>
<reference evidence="1" key="2">
    <citation type="submission" date="2015-05" db="EMBL/GenBank/DDBJ databases">
        <authorList>
            <person name="Wang D.B."/>
            <person name="Wang M."/>
        </authorList>
    </citation>
    <scope>NUCLEOTIDE SEQUENCE [LARGE SCALE GENOMIC DNA]</scope>
    <source>
        <strain evidence="1">L1-83</strain>
    </source>
</reference>
<evidence type="ECO:0000313" key="3">
    <source>
        <dbReference type="Proteomes" id="UP000049828"/>
    </source>
</evidence>